<dbReference type="Proteomes" id="UP001202328">
    <property type="component" value="Unassembled WGS sequence"/>
</dbReference>
<feature type="non-terminal residue" evidence="1">
    <location>
        <position position="125"/>
    </location>
</feature>
<accession>A0AAD4XK41</accession>
<comment type="caution">
    <text evidence="1">The sequence shown here is derived from an EMBL/GenBank/DDBJ whole genome shotgun (WGS) entry which is preliminary data.</text>
</comment>
<name>A0AAD4XK41_9MAGN</name>
<organism evidence="1 2">
    <name type="scientific">Papaver atlanticum</name>
    <dbReference type="NCBI Taxonomy" id="357466"/>
    <lineage>
        <taxon>Eukaryota</taxon>
        <taxon>Viridiplantae</taxon>
        <taxon>Streptophyta</taxon>
        <taxon>Embryophyta</taxon>
        <taxon>Tracheophyta</taxon>
        <taxon>Spermatophyta</taxon>
        <taxon>Magnoliopsida</taxon>
        <taxon>Ranunculales</taxon>
        <taxon>Papaveraceae</taxon>
        <taxon>Papaveroideae</taxon>
        <taxon>Papaver</taxon>
    </lineage>
</organism>
<evidence type="ECO:0000313" key="1">
    <source>
        <dbReference type="EMBL" id="KAI3920055.1"/>
    </source>
</evidence>
<gene>
    <name evidence="1" type="ORF">MKW98_001311</name>
</gene>
<reference evidence="1" key="1">
    <citation type="submission" date="2022-04" db="EMBL/GenBank/DDBJ databases">
        <title>A functionally conserved STORR gene fusion in Papaver species that diverged 16.8 million years ago.</title>
        <authorList>
            <person name="Catania T."/>
        </authorList>
    </citation>
    <scope>NUCLEOTIDE SEQUENCE</scope>
    <source>
        <strain evidence="1">S-188037</strain>
    </source>
</reference>
<keyword evidence="2" id="KW-1185">Reference proteome</keyword>
<dbReference type="EMBL" id="JAJJMB010008870">
    <property type="protein sequence ID" value="KAI3920055.1"/>
    <property type="molecule type" value="Genomic_DNA"/>
</dbReference>
<dbReference type="AlphaFoldDB" id="A0AAD4XK41"/>
<protein>
    <submittedName>
        <fullName evidence="1">Uncharacterized protein</fullName>
    </submittedName>
</protein>
<proteinExistence type="predicted"/>
<evidence type="ECO:0000313" key="2">
    <source>
        <dbReference type="Proteomes" id="UP001202328"/>
    </source>
</evidence>
<sequence length="125" mass="13928">MQQDGAMVDASNIVLMLHEIYSKAFPLQREASHEDYVSLGCTPTQSNPNEDLDVDPTVEVEMSVSPKDQTNVNATSEVGLSTTPTVLKFRDVEVQISEVISWARSNFEQKVKEIQAKNSNNKKTQ</sequence>